<accession>C4WH22</accession>
<evidence type="ECO:0000256" key="1">
    <source>
        <dbReference type="ARBA" id="ARBA00004651"/>
    </source>
</evidence>
<name>C4WH22_9HYPH</name>
<sequence>MVSKNMPGVMENTAARRWSDAAIFGPARIAWPLRLAAIALASMVLSTLLVFAIEWIVRGSFADTMQFFRTPHKPAWTTVALFVVVLTASDAIFGRIHYGFIVVGPLALIAATTAREKSLYLGDPLYPSDFLYARQIVDLLPLLVRDRPWSAVGIALLLIASAALMFTVTLFWWRRFDPIPWKGRMLRLAFALPLLAWFAVISDYASFSLARDRLRILPIMWDQKENYAHNGFTMAFILNVPMATVFAPEGYSPEAIAAIEPPAQLIPAAFDSSKPDVIMVMSESFWDPTRLPGVAFSADPIPTVRAEQSGHVFSPEFGGMTANVEFEALTGFSKAFLPSGSIPYQQYIRRPLPSLASFFKDQGYATRAIHPYRQWFWNRGPVYESMGFDRFMSEENMPPLEKRGALASDAALTEEIIREADSMNAPFFFFAVSLQGHGPYEANRYPDSKLEVQTDASEHTRQSIRSYSQGAMDADASLARLMEWASKRDRETILVFFGDHLPPLGPVYVETGFMANRVASRTASAEDMMLQHETPLVLWSNKRGAERGSGTISPAFLPLHILDMAGMQHPYYTGFLRQLHERYRVVDNHAVFDRSENAEEGWQQRPPFPPLLRDYQMLQYDMIFGSNFARERFFPSHPEQS</sequence>
<keyword evidence="2" id="KW-1003">Cell membrane</keyword>
<dbReference type="PANTHER" id="PTHR47371:SF3">
    <property type="entry name" value="PHOSPHOGLYCEROL TRANSFERASE I"/>
    <property type="match status" value="1"/>
</dbReference>
<evidence type="ECO:0000256" key="5">
    <source>
        <dbReference type="ARBA" id="ARBA00023136"/>
    </source>
</evidence>
<dbReference type="Gene3D" id="3.40.720.10">
    <property type="entry name" value="Alkaline Phosphatase, subunit A"/>
    <property type="match status" value="1"/>
</dbReference>
<comment type="subcellular location">
    <subcellularLocation>
        <location evidence="1">Cell membrane</location>
        <topology evidence="1">Multi-pass membrane protein</topology>
    </subcellularLocation>
</comment>
<organism evidence="8 9">
    <name type="scientific">Brucella intermedia LMG 3301</name>
    <dbReference type="NCBI Taxonomy" id="641118"/>
    <lineage>
        <taxon>Bacteria</taxon>
        <taxon>Pseudomonadati</taxon>
        <taxon>Pseudomonadota</taxon>
        <taxon>Alphaproteobacteria</taxon>
        <taxon>Hyphomicrobiales</taxon>
        <taxon>Brucellaceae</taxon>
        <taxon>Brucella/Ochrobactrum group</taxon>
        <taxon>Brucella</taxon>
    </lineage>
</organism>
<feature type="transmembrane region" description="Helical" evidence="6">
    <location>
        <begin position="78"/>
        <end position="98"/>
    </location>
</feature>
<dbReference type="EMBL" id="ACQA01000001">
    <property type="protein sequence ID" value="EEQ94886.1"/>
    <property type="molecule type" value="Genomic_DNA"/>
</dbReference>
<evidence type="ECO:0000313" key="8">
    <source>
        <dbReference type="EMBL" id="EEQ94886.1"/>
    </source>
</evidence>
<feature type="transmembrane region" description="Helical" evidence="6">
    <location>
        <begin position="35"/>
        <end position="57"/>
    </location>
</feature>
<dbReference type="InterPro" id="IPR050448">
    <property type="entry name" value="OpgB/LTA_synthase_biosynth"/>
</dbReference>
<dbReference type="PANTHER" id="PTHR47371">
    <property type="entry name" value="LIPOTEICHOIC ACID SYNTHASE"/>
    <property type="match status" value="1"/>
</dbReference>
<feature type="transmembrane region" description="Helical" evidence="6">
    <location>
        <begin position="149"/>
        <end position="173"/>
    </location>
</feature>
<feature type="domain" description="Sulfatase N-terminal" evidence="7">
    <location>
        <begin position="275"/>
        <end position="567"/>
    </location>
</feature>
<evidence type="ECO:0000256" key="3">
    <source>
        <dbReference type="ARBA" id="ARBA00022692"/>
    </source>
</evidence>
<dbReference type="Pfam" id="PF00884">
    <property type="entry name" value="Sulfatase"/>
    <property type="match status" value="1"/>
</dbReference>
<proteinExistence type="predicted"/>
<dbReference type="Proteomes" id="UP000004386">
    <property type="component" value="Unassembled WGS sequence"/>
</dbReference>
<dbReference type="InterPro" id="IPR000917">
    <property type="entry name" value="Sulfatase_N"/>
</dbReference>
<comment type="caution">
    <text evidence="8">The sequence shown here is derived from an EMBL/GenBank/DDBJ whole genome shotgun (WGS) entry which is preliminary data.</text>
</comment>
<gene>
    <name evidence="8" type="ORF">OINT_1000220</name>
</gene>
<dbReference type="SUPFAM" id="SSF53649">
    <property type="entry name" value="Alkaline phosphatase-like"/>
    <property type="match status" value="1"/>
</dbReference>
<evidence type="ECO:0000256" key="2">
    <source>
        <dbReference type="ARBA" id="ARBA00022475"/>
    </source>
</evidence>
<keyword evidence="3 6" id="KW-0812">Transmembrane</keyword>
<reference evidence="8 9" key="1">
    <citation type="submission" date="2009-05" db="EMBL/GenBank/DDBJ databases">
        <authorList>
            <person name="Setubal J.C."/>
            <person name="Boyle S."/>
            <person name="Crasta O.R."/>
            <person name="Gillespie J.J."/>
            <person name="Kenyon R.W."/>
            <person name="Lu J."/>
            <person name="Mane S."/>
            <person name="Nagrani S."/>
            <person name="Shallom J.M."/>
            <person name="Shallom S."/>
            <person name="Shukla M."/>
            <person name="Snyder E.E."/>
            <person name="Sobral B.W."/>
            <person name="Wattam A.R."/>
            <person name="Will R."/>
            <person name="Williams K."/>
            <person name="Yoo H."/>
            <person name="Munk C."/>
            <person name="Tapia R."/>
            <person name="Green L."/>
            <person name="Rogers Y."/>
            <person name="Detter J.C."/>
            <person name="Bruce D."/>
            <person name="Brettin T.S."/>
            <person name="Tsolis R."/>
        </authorList>
    </citation>
    <scope>NUCLEOTIDE SEQUENCE [LARGE SCALE GENOMIC DNA]</scope>
    <source>
        <strain evidence="8 9">LMG 3301</strain>
    </source>
</reference>
<evidence type="ECO:0000256" key="6">
    <source>
        <dbReference type="SAM" id="Phobius"/>
    </source>
</evidence>
<feature type="transmembrane region" description="Helical" evidence="6">
    <location>
        <begin position="185"/>
        <end position="207"/>
    </location>
</feature>
<evidence type="ECO:0000259" key="7">
    <source>
        <dbReference type="Pfam" id="PF00884"/>
    </source>
</evidence>
<keyword evidence="5 6" id="KW-0472">Membrane</keyword>
<dbReference type="InterPro" id="IPR017850">
    <property type="entry name" value="Alkaline_phosphatase_core_sf"/>
</dbReference>
<keyword evidence="4 6" id="KW-1133">Transmembrane helix</keyword>
<protein>
    <submittedName>
        <fullName evidence="8">Sulfatase</fullName>
    </submittedName>
</protein>
<evidence type="ECO:0000313" key="9">
    <source>
        <dbReference type="Proteomes" id="UP000004386"/>
    </source>
</evidence>
<dbReference type="HOGENOM" id="CLU_014385_3_2_5"/>
<dbReference type="GO" id="GO:0005886">
    <property type="term" value="C:plasma membrane"/>
    <property type="evidence" value="ECO:0007669"/>
    <property type="project" value="UniProtKB-SubCell"/>
</dbReference>
<dbReference type="AlphaFoldDB" id="C4WH22"/>
<dbReference type="CDD" id="cd16015">
    <property type="entry name" value="LTA_synthase"/>
    <property type="match status" value="1"/>
</dbReference>
<evidence type="ECO:0000256" key="4">
    <source>
        <dbReference type="ARBA" id="ARBA00022989"/>
    </source>
</evidence>